<reference evidence="9" key="1">
    <citation type="submission" date="2020-10" db="EMBL/GenBank/DDBJ databases">
        <title>Taxonomic study of unclassified bacteria belonging to the class Ktedonobacteria.</title>
        <authorList>
            <person name="Yabe S."/>
            <person name="Wang C.M."/>
            <person name="Zheng Y."/>
            <person name="Sakai Y."/>
            <person name="Cavaletti L."/>
            <person name="Monciardini P."/>
            <person name="Donadio S."/>
        </authorList>
    </citation>
    <scope>NUCLEOTIDE SEQUENCE</scope>
    <source>
        <strain evidence="9">SOSP1-1</strain>
    </source>
</reference>
<keyword evidence="2 7" id="KW-0349">Heme</keyword>
<dbReference type="EMBL" id="BNJF01000010">
    <property type="protein sequence ID" value="GHO50987.1"/>
    <property type="molecule type" value="Genomic_DNA"/>
</dbReference>
<dbReference type="CDD" id="cd11031">
    <property type="entry name" value="Cyp158A-like"/>
    <property type="match status" value="1"/>
</dbReference>
<keyword evidence="10" id="KW-1185">Reference proteome</keyword>
<dbReference type="RefSeq" id="WP_220199936.1">
    <property type="nucleotide sequence ID" value="NZ_BNJF01000010.1"/>
</dbReference>
<dbReference type="SUPFAM" id="SSF48264">
    <property type="entry name" value="Cytochrome P450"/>
    <property type="match status" value="1"/>
</dbReference>
<comment type="similarity">
    <text evidence="1 7">Belongs to the cytochrome P450 family.</text>
</comment>
<evidence type="ECO:0000256" key="1">
    <source>
        <dbReference type="ARBA" id="ARBA00010617"/>
    </source>
</evidence>
<keyword evidence="6 7" id="KW-0503">Monooxygenase</keyword>
<dbReference type="InterPro" id="IPR002397">
    <property type="entry name" value="Cyt_P450_B"/>
</dbReference>
<evidence type="ECO:0000256" key="5">
    <source>
        <dbReference type="ARBA" id="ARBA00023004"/>
    </source>
</evidence>
<keyword evidence="4 7" id="KW-0560">Oxidoreductase</keyword>
<gene>
    <name evidence="9" type="ORF">KSX_91500</name>
</gene>
<evidence type="ECO:0000256" key="7">
    <source>
        <dbReference type="RuleBase" id="RU000461"/>
    </source>
</evidence>
<dbReference type="AlphaFoldDB" id="A0A8J3I613"/>
<dbReference type="GO" id="GO:0020037">
    <property type="term" value="F:heme binding"/>
    <property type="evidence" value="ECO:0007669"/>
    <property type="project" value="InterPro"/>
</dbReference>
<evidence type="ECO:0000256" key="4">
    <source>
        <dbReference type="ARBA" id="ARBA00023002"/>
    </source>
</evidence>
<proteinExistence type="inferred from homology"/>
<keyword evidence="3 7" id="KW-0479">Metal-binding</keyword>
<dbReference type="PANTHER" id="PTHR46696:SF1">
    <property type="entry name" value="CYTOCHROME P450 YJIB-RELATED"/>
    <property type="match status" value="1"/>
</dbReference>
<dbReference type="Gene3D" id="1.10.630.10">
    <property type="entry name" value="Cytochrome P450"/>
    <property type="match status" value="1"/>
</dbReference>
<evidence type="ECO:0000256" key="8">
    <source>
        <dbReference type="SAM" id="MobiDB-lite"/>
    </source>
</evidence>
<dbReference type="Proteomes" id="UP000612362">
    <property type="component" value="Unassembled WGS sequence"/>
</dbReference>
<feature type="region of interest" description="Disordered" evidence="8">
    <location>
        <begin position="402"/>
        <end position="421"/>
    </location>
</feature>
<dbReference type="GO" id="GO:0004497">
    <property type="term" value="F:monooxygenase activity"/>
    <property type="evidence" value="ECO:0007669"/>
    <property type="project" value="UniProtKB-KW"/>
</dbReference>
<dbReference type="GO" id="GO:0005506">
    <property type="term" value="F:iron ion binding"/>
    <property type="evidence" value="ECO:0007669"/>
    <property type="project" value="InterPro"/>
</dbReference>
<evidence type="ECO:0000313" key="9">
    <source>
        <dbReference type="EMBL" id="GHO50987.1"/>
    </source>
</evidence>
<keyword evidence="5 7" id="KW-0408">Iron</keyword>
<dbReference type="PANTHER" id="PTHR46696">
    <property type="entry name" value="P450, PUTATIVE (EUROFUNG)-RELATED"/>
    <property type="match status" value="1"/>
</dbReference>
<evidence type="ECO:0000256" key="3">
    <source>
        <dbReference type="ARBA" id="ARBA00022723"/>
    </source>
</evidence>
<evidence type="ECO:0000256" key="2">
    <source>
        <dbReference type="ARBA" id="ARBA00022617"/>
    </source>
</evidence>
<dbReference type="PROSITE" id="PS00086">
    <property type="entry name" value="CYTOCHROME_P450"/>
    <property type="match status" value="1"/>
</dbReference>
<dbReference type="FunFam" id="1.10.630.10:FF:000018">
    <property type="entry name" value="Cytochrome P450 monooxygenase"/>
    <property type="match status" value="1"/>
</dbReference>
<protein>
    <submittedName>
        <fullName evidence="9">Cytochrome P450</fullName>
    </submittedName>
</protein>
<dbReference type="Pfam" id="PF00067">
    <property type="entry name" value="p450"/>
    <property type="match status" value="1"/>
</dbReference>
<dbReference type="GO" id="GO:0016705">
    <property type="term" value="F:oxidoreductase activity, acting on paired donors, with incorporation or reduction of molecular oxygen"/>
    <property type="evidence" value="ECO:0007669"/>
    <property type="project" value="InterPro"/>
</dbReference>
<dbReference type="InterPro" id="IPR036396">
    <property type="entry name" value="Cyt_P450_sf"/>
</dbReference>
<dbReference type="InterPro" id="IPR017972">
    <property type="entry name" value="Cyt_P450_CS"/>
</dbReference>
<dbReference type="PRINTS" id="PR00359">
    <property type="entry name" value="BP450"/>
</dbReference>
<dbReference type="InterPro" id="IPR001128">
    <property type="entry name" value="Cyt_P450"/>
</dbReference>
<sequence>MTQHNNRDHVQPTVQEEVLAYPFPLAEHSLEVEDPTIYTQLQAECPVARVRMPVGGEAVLLTRHADIVKAFTDPRIGTVQFSDGEIPRRGRGRGPGMGTERASLFTVSDARHNKIRRLVTQWFTVKASNELALRVEEVTNELVDAMERSGPPADLFEDYAIKTPMTVICELLGVPSEDEPQFRQWARVLFSVETLPEEASAQWQKMAQYMLPLIEQERKQPRNNVLGTLVKAQELGDEALTQEEMLSFATGLIIAGFETVSTTFTNSAFILLQRPELLAHLRERLDDPEYLAKAIEEILRMTPLGTAGRARIARDDLELSGCPIKKGDVLLLDSRGGNRDPEVFPHASEIDFERDPNPMITFGRGIHACLGQQIARMELRVLWSTLLKRLPTIRLAVPPSEVPWRPEDSATTGPAHLPVTW</sequence>
<name>A0A8J3I613_9CHLR</name>
<dbReference type="PRINTS" id="PR00385">
    <property type="entry name" value="P450"/>
</dbReference>
<organism evidence="9 10">
    <name type="scientific">Ktedonospora formicarum</name>
    <dbReference type="NCBI Taxonomy" id="2778364"/>
    <lineage>
        <taxon>Bacteria</taxon>
        <taxon>Bacillati</taxon>
        <taxon>Chloroflexota</taxon>
        <taxon>Ktedonobacteria</taxon>
        <taxon>Ktedonobacterales</taxon>
        <taxon>Ktedonobacteraceae</taxon>
        <taxon>Ktedonospora</taxon>
    </lineage>
</organism>
<accession>A0A8J3I613</accession>
<evidence type="ECO:0000256" key="6">
    <source>
        <dbReference type="ARBA" id="ARBA00023033"/>
    </source>
</evidence>
<evidence type="ECO:0000313" key="10">
    <source>
        <dbReference type="Proteomes" id="UP000612362"/>
    </source>
</evidence>
<comment type="caution">
    <text evidence="9">The sequence shown here is derived from an EMBL/GenBank/DDBJ whole genome shotgun (WGS) entry which is preliminary data.</text>
</comment>